<proteinExistence type="predicted"/>
<reference evidence="1 2" key="1">
    <citation type="submission" date="2019-09" db="EMBL/GenBank/DDBJ databases">
        <title>A chromosome-level genome assembly of the Chinese tupelo Nyssa sinensis.</title>
        <authorList>
            <person name="Yang X."/>
            <person name="Kang M."/>
            <person name="Yang Y."/>
            <person name="Xiong H."/>
            <person name="Wang M."/>
            <person name="Zhang Z."/>
            <person name="Wang Z."/>
            <person name="Wu H."/>
            <person name="Ma T."/>
            <person name="Liu J."/>
            <person name="Xi Z."/>
        </authorList>
    </citation>
    <scope>NUCLEOTIDE SEQUENCE [LARGE SCALE GENOMIC DNA]</scope>
    <source>
        <strain evidence="1">J267</strain>
        <tissue evidence="1">Leaf</tissue>
    </source>
</reference>
<dbReference type="Proteomes" id="UP000325577">
    <property type="component" value="Linkage Group LG18"/>
</dbReference>
<name>A0A5J5AY31_9ASTE</name>
<gene>
    <name evidence="1" type="ORF">F0562_032199</name>
</gene>
<protein>
    <submittedName>
        <fullName evidence="1">Uncharacterized protein</fullName>
    </submittedName>
</protein>
<sequence length="71" mass="8416">MRYSMEQVEELSAKRTLDRFELRVLDLSFVIASVNCNGFQIRFLKSVSHFQLQKWSLGNVEEHKVTVIWNI</sequence>
<accession>A0A5J5AY31</accession>
<organism evidence="1 2">
    <name type="scientific">Nyssa sinensis</name>
    <dbReference type="NCBI Taxonomy" id="561372"/>
    <lineage>
        <taxon>Eukaryota</taxon>
        <taxon>Viridiplantae</taxon>
        <taxon>Streptophyta</taxon>
        <taxon>Embryophyta</taxon>
        <taxon>Tracheophyta</taxon>
        <taxon>Spermatophyta</taxon>
        <taxon>Magnoliopsida</taxon>
        <taxon>eudicotyledons</taxon>
        <taxon>Gunneridae</taxon>
        <taxon>Pentapetalae</taxon>
        <taxon>asterids</taxon>
        <taxon>Cornales</taxon>
        <taxon>Nyssaceae</taxon>
        <taxon>Nyssa</taxon>
    </lineage>
</organism>
<dbReference type="EMBL" id="CM018041">
    <property type="protein sequence ID" value="KAA8534682.1"/>
    <property type="molecule type" value="Genomic_DNA"/>
</dbReference>
<dbReference type="AlphaFoldDB" id="A0A5J5AY31"/>
<keyword evidence="2" id="KW-1185">Reference proteome</keyword>
<evidence type="ECO:0000313" key="2">
    <source>
        <dbReference type="Proteomes" id="UP000325577"/>
    </source>
</evidence>
<evidence type="ECO:0000313" key="1">
    <source>
        <dbReference type="EMBL" id="KAA8534682.1"/>
    </source>
</evidence>